<comment type="caution">
    <text evidence="4">The sequence shown here is derived from an EMBL/GenBank/DDBJ whole genome shotgun (WGS) entry which is preliminary data.</text>
</comment>
<accession>A0A7U7GCP4</accession>
<dbReference type="Gene3D" id="1.20.120.1370">
    <property type="entry name" value="Regulator of RNA polymerase sigma(70) subunit, domain 4"/>
    <property type="match status" value="1"/>
</dbReference>
<evidence type="ECO:0000313" key="4">
    <source>
        <dbReference type="EMBL" id="CDH45716.1"/>
    </source>
</evidence>
<dbReference type="Proteomes" id="UP000019184">
    <property type="component" value="Unassembled WGS sequence"/>
</dbReference>
<sequence>MHTLLIDDQVHSKALPDLITKLLTARQHSLILFQKLAALQQPSAPAAPVPHLLQRFRQTLVDYMALGLFEVFQALEDQPTDSPYRRARDLAQRGYARIARTTQAALAFHDRYDGDLSKVELAELSADLSQLGEQLAERIELEDRIVAAVRKSCDAIAA</sequence>
<dbReference type="AlphaFoldDB" id="A0A7U7GCP4"/>
<dbReference type="OrthoDB" id="5567237at2"/>
<keyword evidence="5" id="KW-1185">Reference proteome</keyword>
<evidence type="ECO:0000256" key="1">
    <source>
        <dbReference type="ARBA" id="ARBA00023015"/>
    </source>
</evidence>
<organism evidence="4 5">
    <name type="scientific">Candidatus Contendobacter odensis Run_B_J11</name>
    <dbReference type="NCBI Taxonomy" id="1400861"/>
    <lineage>
        <taxon>Bacteria</taxon>
        <taxon>Pseudomonadati</taxon>
        <taxon>Pseudomonadota</taxon>
        <taxon>Gammaproteobacteria</taxon>
        <taxon>Candidatus Competibacteraceae</taxon>
        <taxon>Candidatus Contendibacter</taxon>
    </lineage>
</organism>
<dbReference type="GO" id="GO:0006355">
    <property type="term" value="P:regulation of DNA-templated transcription"/>
    <property type="evidence" value="ECO:0007669"/>
    <property type="project" value="InterPro"/>
</dbReference>
<reference evidence="4 5" key="1">
    <citation type="journal article" date="2014" name="ISME J.">
        <title>Candidatus Competibacter-lineage genomes retrieved from metagenomes reveal functional metabolic diversity.</title>
        <authorList>
            <person name="McIlroy S.J."/>
            <person name="Albertsen M."/>
            <person name="Andresen E.K."/>
            <person name="Saunders A.M."/>
            <person name="Kristiansen R."/>
            <person name="Stokholm-Bjerregaard M."/>
            <person name="Nielsen K.L."/>
            <person name="Nielsen P.H."/>
        </authorList>
    </citation>
    <scope>NUCLEOTIDE SEQUENCE [LARGE SCALE GENOMIC DNA]</scope>
    <source>
        <strain evidence="4 5">Run_B_J11</strain>
    </source>
</reference>
<dbReference type="EMBL" id="CBTK010000201">
    <property type="protein sequence ID" value="CDH45716.1"/>
    <property type="molecule type" value="Genomic_DNA"/>
</dbReference>
<dbReference type="InterPro" id="IPR038309">
    <property type="entry name" value="Rsd/AlgQ_sf"/>
</dbReference>
<keyword evidence="1 3" id="KW-0805">Transcription regulation</keyword>
<evidence type="ECO:0000256" key="3">
    <source>
        <dbReference type="RuleBase" id="RU004409"/>
    </source>
</evidence>
<name>A0A7U7GCP4_9GAMM</name>
<evidence type="ECO:0000256" key="2">
    <source>
        <dbReference type="ARBA" id="ARBA00023163"/>
    </source>
</evidence>
<keyword evidence="2 3" id="KW-0804">Transcription</keyword>
<comment type="similarity">
    <text evidence="3">Belongs to the Rsd/AlgQ family.</text>
</comment>
<dbReference type="Pfam" id="PF04353">
    <property type="entry name" value="Rsd_AlgQ"/>
    <property type="match status" value="1"/>
</dbReference>
<protein>
    <submittedName>
        <fullName evidence="4">Transcriptional regulatory protein AlgQ</fullName>
    </submittedName>
</protein>
<gene>
    <name evidence="4" type="ORF">BN874_280021</name>
</gene>
<proteinExistence type="inferred from homology"/>
<dbReference type="InterPro" id="IPR007448">
    <property type="entry name" value="Sigma70_reg_Rsd_AlgQ"/>
</dbReference>
<evidence type="ECO:0000313" key="5">
    <source>
        <dbReference type="Proteomes" id="UP000019184"/>
    </source>
</evidence>
<dbReference type="RefSeq" id="WP_051497781.1">
    <property type="nucleotide sequence ID" value="NZ_CBTK010000201.1"/>
</dbReference>